<evidence type="ECO:0000259" key="1">
    <source>
        <dbReference type="Pfam" id="PF01370"/>
    </source>
</evidence>
<proteinExistence type="predicted"/>
<dbReference type="Gene3D" id="3.40.50.720">
    <property type="entry name" value="NAD(P)-binding Rossmann-like Domain"/>
    <property type="match status" value="1"/>
</dbReference>
<sequence length="288" mass="32282">MKILITGHKGFVGKYFVKKYEGHDITGIDLADGVDVRDFFKTNREHYDLVIHLAAIVGGRATIEGNPLSVATDLAIDSDFFNWALITKPGRIVYFSSSAAYPIMYQQDNNWFPLSEDMIDLDNVGNPDLTYGWSKLTGEYLAKFVQEAGIPVHIFRPFSGYGTDQSLDYPFPSYIKRAKDRMDPFDIWGDGEQSRDFIHMSDVVDAVAEAIRLDIQGPINLGMGRRTTFNELAKIVTEIEGYSPEFNHLPAAPVGVVNRIADPTKMLSFYTPKITLEEGIERALKGIV</sequence>
<organism evidence="2">
    <name type="scientific">uncultured Caudovirales phage</name>
    <dbReference type="NCBI Taxonomy" id="2100421"/>
    <lineage>
        <taxon>Viruses</taxon>
        <taxon>Duplodnaviria</taxon>
        <taxon>Heunggongvirae</taxon>
        <taxon>Uroviricota</taxon>
        <taxon>Caudoviricetes</taxon>
        <taxon>Peduoviridae</taxon>
        <taxon>Maltschvirus</taxon>
        <taxon>Maltschvirus maltsch</taxon>
    </lineage>
</organism>
<accession>A0A6J5TCU5</accession>
<dbReference type="InterPro" id="IPR050177">
    <property type="entry name" value="Lipid_A_modif_metabolic_enz"/>
</dbReference>
<dbReference type="InterPro" id="IPR001509">
    <property type="entry name" value="Epimerase_deHydtase"/>
</dbReference>
<dbReference type="PANTHER" id="PTHR43245">
    <property type="entry name" value="BIFUNCTIONAL POLYMYXIN RESISTANCE PROTEIN ARNA"/>
    <property type="match status" value="1"/>
</dbReference>
<dbReference type="InterPro" id="IPR036291">
    <property type="entry name" value="NAD(P)-bd_dom_sf"/>
</dbReference>
<gene>
    <name evidence="2" type="ORF">UFOVP222_100</name>
</gene>
<reference evidence="2" key="1">
    <citation type="submission" date="2020-05" db="EMBL/GenBank/DDBJ databases">
        <authorList>
            <person name="Chiriac C."/>
            <person name="Salcher M."/>
            <person name="Ghai R."/>
            <person name="Kavagutti S V."/>
        </authorList>
    </citation>
    <scope>NUCLEOTIDE SEQUENCE</scope>
</reference>
<dbReference type="SUPFAM" id="SSF51735">
    <property type="entry name" value="NAD(P)-binding Rossmann-fold domains"/>
    <property type="match status" value="1"/>
</dbReference>
<evidence type="ECO:0000313" key="2">
    <source>
        <dbReference type="EMBL" id="CAB5219626.1"/>
    </source>
</evidence>
<dbReference type="EMBL" id="LR798269">
    <property type="protein sequence ID" value="CAB5219626.1"/>
    <property type="molecule type" value="Genomic_DNA"/>
</dbReference>
<dbReference type="PANTHER" id="PTHR43245:SF53">
    <property type="entry name" value="EPIMERASE-RELATED"/>
    <property type="match status" value="1"/>
</dbReference>
<dbReference type="Pfam" id="PF01370">
    <property type="entry name" value="Epimerase"/>
    <property type="match status" value="1"/>
</dbReference>
<dbReference type="Gene3D" id="3.90.25.10">
    <property type="entry name" value="UDP-galactose 4-epimerase, domain 1"/>
    <property type="match status" value="1"/>
</dbReference>
<feature type="domain" description="NAD-dependent epimerase/dehydratase" evidence="1">
    <location>
        <begin position="3"/>
        <end position="220"/>
    </location>
</feature>
<protein>
    <submittedName>
        <fullName evidence="2">WcaG Nucleoside-diphosphate-sugar epimerases</fullName>
    </submittedName>
</protein>
<name>A0A6J5TCU5_9CAUD</name>